<name>A0ACC2I3R4_9PLEO</name>
<protein>
    <submittedName>
        <fullName evidence="1">Uncharacterized protein</fullName>
    </submittedName>
</protein>
<organism evidence="1 2">
    <name type="scientific">Boeremia exigua</name>
    <dbReference type="NCBI Taxonomy" id="749465"/>
    <lineage>
        <taxon>Eukaryota</taxon>
        <taxon>Fungi</taxon>
        <taxon>Dikarya</taxon>
        <taxon>Ascomycota</taxon>
        <taxon>Pezizomycotina</taxon>
        <taxon>Dothideomycetes</taxon>
        <taxon>Pleosporomycetidae</taxon>
        <taxon>Pleosporales</taxon>
        <taxon>Pleosporineae</taxon>
        <taxon>Didymellaceae</taxon>
        <taxon>Boeremia</taxon>
    </lineage>
</organism>
<evidence type="ECO:0000313" key="1">
    <source>
        <dbReference type="EMBL" id="KAJ8109618.1"/>
    </source>
</evidence>
<comment type="caution">
    <text evidence="1">The sequence shown here is derived from an EMBL/GenBank/DDBJ whole genome shotgun (WGS) entry which is preliminary data.</text>
</comment>
<keyword evidence="2" id="KW-1185">Reference proteome</keyword>
<sequence>MRHDAPWFHPLAISADIPTNPTLVTVLTWPVRYGQACEFSAPVITALAWGDLFPPVIAGVYGSAAMPLPTACRDLVNAATPTTRPLSATLTALTTDSQLEAKLQFTLAPDVTLVGDTYYLYYTVSSFGVQDSAIGVATSKTLKVGSWTDHGSTGITSKAGKNYNAIDSALYWDGSKFVMSFGSFWNDLFSVGMANPPLKTSGSSSTNIAFKPEGEHAQEAPFITKNGNYHYLFFSAGKCCGYDANRPAKGAEYKIQVCRSTSATGGFVDKAGKKCTEGGGTTVLESHSNIYGPGGQGIWWDPKEGPLLYYHYVDTRIGYADAQKKFGVNKIDWSSGWPVV</sequence>
<evidence type="ECO:0000313" key="2">
    <source>
        <dbReference type="Proteomes" id="UP001153331"/>
    </source>
</evidence>
<dbReference type="Proteomes" id="UP001153331">
    <property type="component" value="Unassembled WGS sequence"/>
</dbReference>
<reference evidence="1" key="1">
    <citation type="submission" date="2022-11" db="EMBL/GenBank/DDBJ databases">
        <title>Genome Sequence of Boeremia exigua.</title>
        <authorList>
            <person name="Buettner E."/>
        </authorList>
    </citation>
    <scope>NUCLEOTIDE SEQUENCE</scope>
    <source>
        <strain evidence="1">CU02</strain>
    </source>
</reference>
<gene>
    <name evidence="1" type="ORF">OPT61_g7326</name>
</gene>
<proteinExistence type="predicted"/>
<accession>A0ACC2I3R4</accession>
<dbReference type="EMBL" id="JAPHNI010000591">
    <property type="protein sequence ID" value="KAJ8109618.1"/>
    <property type="molecule type" value="Genomic_DNA"/>
</dbReference>